<keyword evidence="3" id="KW-1185">Reference proteome</keyword>
<feature type="domain" description="GST N-terminal" evidence="1">
    <location>
        <begin position="12"/>
        <end position="95"/>
    </location>
</feature>
<sequence>MTAVAADALSAPRFLLHGIWLSGPTYKVALFLSLAGEAFDFELVNLREGAHKAPAYVARQRYGQVPLLEDRSNGRALCQAASILEYLADVTGKMGGASLDERIRAREWMFWDYDRFAVPIYRCRGVKLGFRQAPEPVF</sequence>
<dbReference type="PROSITE" id="PS50404">
    <property type="entry name" value="GST_NTER"/>
    <property type="match status" value="1"/>
</dbReference>
<evidence type="ECO:0000313" key="3">
    <source>
        <dbReference type="Proteomes" id="UP000600449"/>
    </source>
</evidence>
<dbReference type="InterPro" id="IPR004045">
    <property type="entry name" value="Glutathione_S-Trfase_N"/>
</dbReference>
<evidence type="ECO:0000259" key="1">
    <source>
        <dbReference type="PROSITE" id="PS50404"/>
    </source>
</evidence>
<dbReference type="InterPro" id="IPR036249">
    <property type="entry name" value="Thioredoxin-like_sf"/>
</dbReference>
<dbReference type="Pfam" id="PF13409">
    <property type="entry name" value="GST_N_2"/>
    <property type="match status" value="1"/>
</dbReference>
<dbReference type="RefSeq" id="WP_188914477.1">
    <property type="nucleotide sequence ID" value="NZ_BMMF01000010.1"/>
</dbReference>
<organism evidence="2 3">
    <name type="scientific">Salinarimonas ramus</name>
    <dbReference type="NCBI Taxonomy" id="690164"/>
    <lineage>
        <taxon>Bacteria</taxon>
        <taxon>Pseudomonadati</taxon>
        <taxon>Pseudomonadota</taxon>
        <taxon>Alphaproteobacteria</taxon>
        <taxon>Hyphomicrobiales</taxon>
        <taxon>Salinarimonadaceae</taxon>
        <taxon>Salinarimonas</taxon>
    </lineage>
</organism>
<dbReference type="SUPFAM" id="SSF52833">
    <property type="entry name" value="Thioredoxin-like"/>
    <property type="match status" value="1"/>
</dbReference>
<dbReference type="Gene3D" id="3.40.30.10">
    <property type="entry name" value="Glutaredoxin"/>
    <property type="match status" value="1"/>
</dbReference>
<proteinExistence type="predicted"/>
<dbReference type="EMBL" id="BMMF01000010">
    <property type="protein sequence ID" value="GGK44324.1"/>
    <property type="molecule type" value="Genomic_DNA"/>
</dbReference>
<gene>
    <name evidence="2" type="ORF">GCM10011322_34330</name>
</gene>
<dbReference type="Proteomes" id="UP000600449">
    <property type="component" value="Unassembled WGS sequence"/>
</dbReference>
<reference evidence="2 3" key="1">
    <citation type="journal article" date="2014" name="Int. J. Syst. Evol. Microbiol.">
        <title>Complete genome sequence of Corynebacterium casei LMG S-19264T (=DSM 44701T), isolated from a smear-ripened cheese.</title>
        <authorList>
            <consortium name="US DOE Joint Genome Institute (JGI-PGF)"/>
            <person name="Walter F."/>
            <person name="Albersmeier A."/>
            <person name="Kalinowski J."/>
            <person name="Ruckert C."/>
        </authorList>
    </citation>
    <scope>NUCLEOTIDE SEQUENCE [LARGE SCALE GENOMIC DNA]</scope>
    <source>
        <strain evidence="2 3">CGMCC 1.9161</strain>
    </source>
</reference>
<name>A0A917V6E1_9HYPH</name>
<evidence type="ECO:0000313" key="2">
    <source>
        <dbReference type="EMBL" id="GGK44324.1"/>
    </source>
</evidence>
<accession>A0A917V6E1</accession>
<dbReference type="AlphaFoldDB" id="A0A917V6E1"/>
<comment type="caution">
    <text evidence="2">The sequence shown here is derived from an EMBL/GenBank/DDBJ whole genome shotgun (WGS) entry which is preliminary data.</text>
</comment>
<protein>
    <recommendedName>
        <fullName evidence="1">GST N-terminal domain-containing protein</fullName>
    </recommendedName>
</protein>